<keyword evidence="1" id="KW-0472">Membrane</keyword>
<dbReference type="RefSeq" id="WP_135504281.1">
    <property type="nucleotide sequence ID" value="NZ_CP181055.1"/>
</dbReference>
<proteinExistence type="predicted"/>
<organism evidence="2 3">
    <name type="scientific">Planococcus koreensis</name>
    <dbReference type="NCBI Taxonomy" id="112331"/>
    <lineage>
        <taxon>Bacteria</taxon>
        <taxon>Bacillati</taxon>
        <taxon>Bacillota</taxon>
        <taxon>Bacilli</taxon>
        <taxon>Bacillales</taxon>
        <taxon>Caryophanaceae</taxon>
        <taxon>Planococcus</taxon>
    </lineage>
</organism>
<name>A0A7W8FTT6_9BACL</name>
<accession>A0A7W8FTT6</accession>
<feature type="transmembrane region" description="Helical" evidence="1">
    <location>
        <begin position="42"/>
        <end position="63"/>
    </location>
</feature>
<comment type="caution">
    <text evidence="2">The sequence shown here is derived from an EMBL/GenBank/DDBJ whole genome shotgun (WGS) entry which is preliminary data.</text>
</comment>
<evidence type="ECO:0000313" key="3">
    <source>
        <dbReference type="Proteomes" id="UP000525923"/>
    </source>
</evidence>
<keyword evidence="1" id="KW-0812">Transmembrane</keyword>
<keyword evidence="3" id="KW-1185">Reference proteome</keyword>
<sequence length="67" mass="7468">MKKWSLKARLIYFGVIALVSAAFFALQFYAYQNGGQSTWEAMLLIVWGILAAFGIGGFVYSIARKGR</sequence>
<evidence type="ECO:0000313" key="2">
    <source>
        <dbReference type="EMBL" id="MBB5181403.1"/>
    </source>
</evidence>
<dbReference type="Proteomes" id="UP000525923">
    <property type="component" value="Unassembled WGS sequence"/>
</dbReference>
<evidence type="ECO:0000256" key="1">
    <source>
        <dbReference type="SAM" id="Phobius"/>
    </source>
</evidence>
<keyword evidence="1" id="KW-1133">Transmembrane helix</keyword>
<reference evidence="2 3" key="1">
    <citation type="submission" date="2020-08" db="EMBL/GenBank/DDBJ databases">
        <title>Genomic Encyclopedia of Type Strains, Phase IV (KMG-IV): sequencing the most valuable type-strain genomes for metagenomic binning, comparative biology and taxonomic classification.</title>
        <authorList>
            <person name="Goeker M."/>
        </authorList>
    </citation>
    <scope>NUCLEOTIDE SEQUENCE [LARGE SCALE GENOMIC DNA]</scope>
    <source>
        <strain evidence="2 3">DSM 15895</strain>
    </source>
</reference>
<dbReference type="AlphaFoldDB" id="A0A7W8FTT6"/>
<gene>
    <name evidence="2" type="ORF">HNQ44_002868</name>
</gene>
<dbReference type="EMBL" id="JACHHE010000009">
    <property type="protein sequence ID" value="MBB5181403.1"/>
    <property type="molecule type" value="Genomic_DNA"/>
</dbReference>
<dbReference type="OrthoDB" id="2428862at2"/>
<feature type="transmembrane region" description="Helical" evidence="1">
    <location>
        <begin position="12"/>
        <end position="30"/>
    </location>
</feature>
<protein>
    <submittedName>
        <fullName evidence="2">Uncharacterized protein</fullName>
    </submittedName>
</protein>